<name>A0A8S0S1X3_OLEEU</name>
<evidence type="ECO:0000313" key="1">
    <source>
        <dbReference type="EMBL" id="CAA2985624.1"/>
    </source>
</evidence>
<dbReference type="Gramene" id="OE9A030861T1">
    <property type="protein sequence ID" value="OE9A030861C1"/>
    <property type="gene ID" value="OE9A030861"/>
</dbReference>
<proteinExistence type="predicted"/>
<organism evidence="1 2">
    <name type="scientific">Olea europaea subsp. europaea</name>
    <dbReference type="NCBI Taxonomy" id="158383"/>
    <lineage>
        <taxon>Eukaryota</taxon>
        <taxon>Viridiplantae</taxon>
        <taxon>Streptophyta</taxon>
        <taxon>Embryophyta</taxon>
        <taxon>Tracheophyta</taxon>
        <taxon>Spermatophyta</taxon>
        <taxon>Magnoliopsida</taxon>
        <taxon>eudicotyledons</taxon>
        <taxon>Gunneridae</taxon>
        <taxon>Pentapetalae</taxon>
        <taxon>asterids</taxon>
        <taxon>lamiids</taxon>
        <taxon>Lamiales</taxon>
        <taxon>Oleaceae</taxon>
        <taxon>Oleeae</taxon>
        <taxon>Olea</taxon>
    </lineage>
</organism>
<sequence>MSRSDAYDEGCSCQTFGGAIEERRTHALIVAIDSKFDCAPFHISGLDRDPNVWSRSSGAPIELHTPRVSIYKML</sequence>
<evidence type="ECO:0000313" key="2">
    <source>
        <dbReference type="Proteomes" id="UP000594638"/>
    </source>
</evidence>
<comment type="caution">
    <text evidence="1">The sequence shown here is derived from an EMBL/GenBank/DDBJ whole genome shotgun (WGS) entry which is preliminary data.</text>
</comment>
<dbReference type="AlphaFoldDB" id="A0A8S0S1X3"/>
<dbReference type="EMBL" id="CACTIH010003817">
    <property type="protein sequence ID" value="CAA2985624.1"/>
    <property type="molecule type" value="Genomic_DNA"/>
</dbReference>
<dbReference type="Proteomes" id="UP000594638">
    <property type="component" value="Unassembled WGS sequence"/>
</dbReference>
<gene>
    <name evidence="1" type="ORF">OLEA9_A030861</name>
</gene>
<reference evidence="1 2" key="1">
    <citation type="submission" date="2019-12" db="EMBL/GenBank/DDBJ databases">
        <authorList>
            <person name="Alioto T."/>
            <person name="Alioto T."/>
            <person name="Gomez Garrido J."/>
        </authorList>
    </citation>
    <scope>NUCLEOTIDE SEQUENCE [LARGE SCALE GENOMIC DNA]</scope>
</reference>
<accession>A0A8S0S1X3</accession>
<protein>
    <submittedName>
        <fullName evidence="1">Uncharacterized protein</fullName>
    </submittedName>
</protein>
<keyword evidence="2" id="KW-1185">Reference proteome</keyword>